<proteinExistence type="predicted"/>
<evidence type="ECO:0000259" key="2">
    <source>
        <dbReference type="Pfam" id="PF07727"/>
    </source>
</evidence>
<comment type="caution">
    <text evidence="3">The sequence shown here is derived from an EMBL/GenBank/DDBJ whole genome shotgun (WGS) entry which is preliminary data.</text>
</comment>
<dbReference type="Pfam" id="PF07727">
    <property type="entry name" value="RVT_2"/>
    <property type="match status" value="1"/>
</dbReference>
<evidence type="ECO:0000256" key="1">
    <source>
        <dbReference type="SAM" id="MobiDB-lite"/>
    </source>
</evidence>
<feature type="region of interest" description="Disordered" evidence="1">
    <location>
        <begin position="1"/>
        <end position="26"/>
    </location>
</feature>
<dbReference type="AlphaFoldDB" id="A0A699VCP4"/>
<feature type="domain" description="Reverse transcriptase Ty1/copia-type" evidence="2">
    <location>
        <begin position="50"/>
        <end position="97"/>
    </location>
</feature>
<accession>A0A699VCP4</accession>
<dbReference type="EMBL" id="BKCJ011410715">
    <property type="protein sequence ID" value="GFD31126.1"/>
    <property type="molecule type" value="Genomic_DNA"/>
</dbReference>
<reference evidence="3" key="1">
    <citation type="journal article" date="2019" name="Sci. Rep.">
        <title>Draft genome of Tanacetum cinerariifolium, the natural source of mosquito coil.</title>
        <authorList>
            <person name="Yamashiro T."/>
            <person name="Shiraishi A."/>
            <person name="Satake H."/>
            <person name="Nakayama K."/>
        </authorList>
    </citation>
    <scope>NUCLEOTIDE SEQUENCE</scope>
</reference>
<organism evidence="3">
    <name type="scientific">Tanacetum cinerariifolium</name>
    <name type="common">Dalmatian daisy</name>
    <name type="synonym">Chrysanthemum cinerariifolium</name>
    <dbReference type="NCBI Taxonomy" id="118510"/>
    <lineage>
        <taxon>Eukaryota</taxon>
        <taxon>Viridiplantae</taxon>
        <taxon>Streptophyta</taxon>
        <taxon>Embryophyta</taxon>
        <taxon>Tracheophyta</taxon>
        <taxon>Spermatophyta</taxon>
        <taxon>Magnoliopsida</taxon>
        <taxon>eudicotyledons</taxon>
        <taxon>Gunneridae</taxon>
        <taxon>Pentapetalae</taxon>
        <taxon>asterids</taxon>
        <taxon>campanulids</taxon>
        <taxon>Asterales</taxon>
        <taxon>Asteraceae</taxon>
        <taxon>Asteroideae</taxon>
        <taxon>Anthemideae</taxon>
        <taxon>Anthemidinae</taxon>
        <taxon>Tanacetum</taxon>
    </lineage>
</organism>
<feature type="non-terminal residue" evidence="3">
    <location>
        <position position="1"/>
    </location>
</feature>
<dbReference type="InterPro" id="IPR013103">
    <property type="entry name" value="RVT_2"/>
</dbReference>
<gene>
    <name evidence="3" type="ORF">Tci_903095</name>
</gene>
<name>A0A699VCP4_TANCI</name>
<evidence type="ECO:0000313" key="3">
    <source>
        <dbReference type="EMBL" id="GFD31126.1"/>
    </source>
</evidence>
<sequence length="100" mass="11146">KIAEDEVEDTDDVPGPSVPRKSTRTRKAKSFGSDFQIYLVEGTRDKTLSQPRLVIQGFRQKGGIDFFDTYAPVARISTIRLLLALAAIHDLAIHVCDAWT</sequence>
<protein>
    <submittedName>
        <fullName evidence="3">Zinc finger, CCHC-type</fullName>
    </submittedName>
</protein>
<feature type="compositionally biased region" description="Acidic residues" evidence="1">
    <location>
        <begin position="1"/>
        <end position="12"/>
    </location>
</feature>